<dbReference type="GO" id="GO:0016874">
    <property type="term" value="F:ligase activity"/>
    <property type="evidence" value="ECO:0007669"/>
    <property type="project" value="UniProtKB-KW"/>
</dbReference>
<organism evidence="1 2">
    <name type="scientific">Desulfomicrobium norvegicum (strain DSM 1741 / NCIMB 8310)</name>
    <name type="common">Desulfovibrio baculatus (strain Norway 4)</name>
    <name type="synonym">Desulfovibrio desulfuricans (strain Norway 4)</name>
    <dbReference type="NCBI Taxonomy" id="52561"/>
    <lineage>
        <taxon>Bacteria</taxon>
        <taxon>Pseudomonadati</taxon>
        <taxon>Thermodesulfobacteriota</taxon>
        <taxon>Desulfovibrionia</taxon>
        <taxon>Desulfovibrionales</taxon>
        <taxon>Desulfomicrobiaceae</taxon>
        <taxon>Desulfomicrobium</taxon>
    </lineage>
</organism>
<evidence type="ECO:0000313" key="1">
    <source>
        <dbReference type="EMBL" id="SFL28260.1"/>
    </source>
</evidence>
<comment type="caution">
    <text evidence="1">The sequence shown here is derived from an EMBL/GenBank/DDBJ whole genome shotgun (WGS) entry which is preliminary data.</text>
</comment>
<dbReference type="InterPro" id="IPR042099">
    <property type="entry name" value="ANL_N_sf"/>
</dbReference>
<evidence type="ECO:0000313" key="2">
    <source>
        <dbReference type="Proteomes" id="UP000199581"/>
    </source>
</evidence>
<dbReference type="InterPro" id="IPR053158">
    <property type="entry name" value="CapK_Type1_Caps_Biosynth"/>
</dbReference>
<sequence length="439" mass="49325">MIGLMRQAMHSLRGSRRYALMREGVALQRLSVEELRRRQLARLVQVVDHAVRTVPFYRDLFDELGLKASDIRTFEDFAGLPTLTKQDLRESLPRMLSSASDASRRVDNATGGSTGEPVRFYQDMDVFDAMQGSFMLGLTFAGWKPSDMIVNIWGNPRDKGTARPSVDLKQWLSGSMTLSAYRYGRKEMDDWLEVLARFRRVFVYGYVSVLSDLAEHILACGRKPSSVCAVMTSAEKLHDHQRALIAQAFGCRVHDQYGSREVPCIAVECEHGGMHLLTHSAYAEFLPEPGAELKRLVVTGLTNRTMPLLRYEIGDYATPLSHGCSCGRGFPLIRMDIGRVYDYMLAAGGGKIHGAYFVKIIKEIEGVLSFQFRQSVPGEVELLVKCKEGVSEASTMQLNALPQCVAHDHEGEIRLRVRFVDEIPRTIGGKHRYIVCEVQ</sequence>
<proteinExistence type="predicted"/>
<reference evidence="1 2" key="1">
    <citation type="submission" date="2016-10" db="EMBL/GenBank/DDBJ databases">
        <authorList>
            <person name="Varghese N."/>
            <person name="Submissions S."/>
        </authorList>
    </citation>
    <scope>NUCLEOTIDE SEQUENCE [LARGE SCALE GENOMIC DNA]</scope>
    <source>
        <strain evidence="1 2">DSM 1741</strain>
    </source>
</reference>
<keyword evidence="2" id="KW-1185">Reference proteome</keyword>
<dbReference type="Gene3D" id="3.40.50.12780">
    <property type="entry name" value="N-terminal domain of ligase-like"/>
    <property type="match status" value="1"/>
</dbReference>
<keyword evidence="1" id="KW-0436">Ligase</keyword>
<dbReference type="PANTHER" id="PTHR36932">
    <property type="entry name" value="CAPSULAR POLYSACCHARIDE BIOSYNTHESIS PROTEIN"/>
    <property type="match status" value="1"/>
</dbReference>
<dbReference type="PANTHER" id="PTHR36932:SF1">
    <property type="entry name" value="CAPSULAR POLYSACCHARIDE BIOSYNTHESIS PROTEIN"/>
    <property type="match status" value="1"/>
</dbReference>
<dbReference type="Proteomes" id="UP000199581">
    <property type="component" value="Unassembled WGS sequence"/>
</dbReference>
<name>A0A8G2F5Y5_DESNO</name>
<accession>A0A8G2F5Y5</accession>
<dbReference type="EMBL" id="FOTO01000001">
    <property type="protein sequence ID" value="SFL28260.1"/>
    <property type="molecule type" value="Genomic_DNA"/>
</dbReference>
<dbReference type="AlphaFoldDB" id="A0A8G2F5Y5"/>
<protein>
    <submittedName>
        <fullName evidence="1">Phenylacetate-CoA ligase</fullName>
    </submittedName>
</protein>
<dbReference type="SUPFAM" id="SSF56801">
    <property type="entry name" value="Acetyl-CoA synthetase-like"/>
    <property type="match status" value="1"/>
</dbReference>
<dbReference type="RefSeq" id="WP_143077810.1">
    <property type="nucleotide sequence ID" value="NZ_FOTO01000001.1"/>
</dbReference>
<dbReference type="OrthoDB" id="5484550at2"/>
<gene>
    <name evidence="1" type="ORF">SAMN05421830_101339</name>
</gene>